<sequence>MSATSTERPIRGVNVVVLSDGREVHLDDITTAAEGQAIIDDLDGAILGIEDQLAFDDGRNGPVWRKRAEMALKKKRRQRPGVQQRIGELRRAEKRAAQPEPVTLRKDVKRKAFVDAAEEMLTPEVFAEVWARAAERMPVAFAEIEGGEV</sequence>
<comment type="caution">
    <text evidence="2">The sequence shown here is derived from an EMBL/GenBank/DDBJ whole genome shotgun (WGS) entry which is preliminary data.</text>
</comment>
<name>A0A921E4N2_9HYPH</name>
<accession>A0A921E4N2</accession>
<reference evidence="2" key="2">
    <citation type="submission" date="2021-09" db="EMBL/GenBank/DDBJ databases">
        <authorList>
            <person name="Gilroy R."/>
        </authorList>
    </citation>
    <scope>NUCLEOTIDE SEQUENCE</scope>
    <source>
        <strain evidence="2">316</strain>
    </source>
</reference>
<gene>
    <name evidence="2" type="ORF">K8W01_14975</name>
</gene>
<dbReference type="AlphaFoldDB" id="A0A921E4N2"/>
<evidence type="ECO:0000313" key="2">
    <source>
        <dbReference type="EMBL" id="HJE24957.1"/>
    </source>
</evidence>
<organism evidence="2 3">
    <name type="scientific">Methylorubrum populi</name>
    <dbReference type="NCBI Taxonomy" id="223967"/>
    <lineage>
        <taxon>Bacteria</taxon>
        <taxon>Pseudomonadati</taxon>
        <taxon>Pseudomonadota</taxon>
        <taxon>Alphaproteobacteria</taxon>
        <taxon>Hyphomicrobiales</taxon>
        <taxon>Methylobacteriaceae</taxon>
        <taxon>Methylorubrum</taxon>
    </lineage>
</organism>
<dbReference type="Proteomes" id="UP000742631">
    <property type="component" value="Unassembled WGS sequence"/>
</dbReference>
<reference evidence="2" key="1">
    <citation type="journal article" date="2021" name="PeerJ">
        <title>Extensive microbial diversity within the chicken gut microbiome revealed by metagenomics and culture.</title>
        <authorList>
            <person name="Gilroy R."/>
            <person name="Ravi A."/>
            <person name="Getino M."/>
            <person name="Pursley I."/>
            <person name="Horton D.L."/>
            <person name="Alikhan N.F."/>
            <person name="Baker D."/>
            <person name="Gharbi K."/>
            <person name="Hall N."/>
            <person name="Watson M."/>
            <person name="Adriaenssens E.M."/>
            <person name="Foster-Nyarko E."/>
            <person name="Jarju S."/>
            <person name="Secka A."/>
            <person name="Antonio M."/>
            <person name="Oren A."/>
            <person name="Chaudhuri R.R."/>
            <person name="La Ragione R."/>
            <person name="Hildebrand F."/>
            <person name="Pallen M.J."/>
        </authorList>
    </citation>
    <scope>NUCLEOTIDE SEQUENCE</scope>
    <source>
        <strain evidence="2">316</strain>
    </source>
</reference>
<protein>
    <submittedName>
        <fullName evidence="2">Uncharacterized protein</fullName>
    </submittedName>
</protein>
<feature type="region of interest" description="Disordered" evidence="1">
    <location>
        <begin position="74"/>
        <end position="99"/>
    </location>
</feature>
<evidence type="ECO:0000256" key="1">
    <source>
        <dbReference type="SAM" id="MobiDB-lite"/>
    </source>
</evidence>
<proteinExistence type="predicted"/>
<dbReference type="EMBL" id="DYYG01000043">
    <property type="protein sequence ID" value="HJE24957.1"/>
    <property type="molecule type" value="Genomic_DNA"/>
</dbReference>
<evidence type="ECO:0000313" key="3">
    <source>
        <dbReference type="Proteomes" id="UP000742631"/>
    </source>
</evidence>
<feature type="compositionally biased region" description="Basic and acidic residues" evidence="1">
    <location>
        <begin position="87"/>
        <end position="99"/>
    </location>
</feature>